<feature type="coiled-coil region" evidence="1">
    <location>
        <begin position="169"/>
        <end position="234"/>
    </location>
</feature>
<dbReference type="KEGG" id="bbev:BBEV_0404"/>
<protein>
    <recommendedName>
        <fullName evidence="4">Replicative DNA helicase</fullName>
    </recommendedName>
</protein>
<dbReference type="PATRIC" id="fig|632773.3.peg.438"/>
<dbReference type="Proteomes" id="UP000094463">
    <property type="component" value="Chromosome"/>
</dbReference>
<keyword evidence="3" id="KW-1185">Reference proteome</keyword>
<organism evidence="2 3">
    <name type="scientific">Salisediminibacterium beveridgei</name>
    <dbReference type="NCBI Taxonomy" id="632773"/>
    <lineage>
        <taxon>Bacteria</taxon>
        <taxon>Bacillati</taxon>
        <taxon>Bacillota</taxon>
        <taxon>Bacilli</taxon>
        <taxon>Bacillales</taxon>
        <taxon>Bacillaceae</taxon>
        <taxon>Salisediminibacterium</taxon>
    </lineage>
</organism>
<sequence length="485" mass="56956">MALFHPLEELGARRMKDHDGNRVDLKGFGLLTLLFFFEKRLLRSVKTGAGDLADFLKEATSDVYRMTPEAYLSCARDVISQFRPATGLKKEWSYFSWATKTEETLTFSYLKDHSFDPATNTQYYTLDQDGLELVFATREFYREFQLSIDQLILRKLLEKGEFTGALRQINEMRIEVESLHERNVQMSHELKRNIVSEDTFERYETYLIDAEQRLQAEQEEFNELETFVQETKTRHYYQDFEERERRSYELILQVERELAVVHREHSKLLTDSIRLKNTALKEAQESLYAIGLDLFNFRKEIVDRTVSEPLPPEAMKAFLAPFLKGGDPGQWSLLTTLEAQSFYEEEETPDRTFMAFGEDTLSEEVKAFLRARYRTYFQQVLARLTPGVALPLQSIIDEMQEEEPELLDERLFYQFWMILHQRTPITGTTTDTRDMADTLDRTFVKTIQEMLRYGTLNVTEIPGDVIQVTERFAISNMELTLKEDL</sequence>
<proteinExistence type="predicted"/>
<name>A0A1D7QS32_9BACI</name>
<keyword evidence="1" id="KW-0175">Coiled coil</keyword>
<dbReference type="STRING" id="632773.BBEV_0404"/>
<dbReference type="AlphaFoldDB" id="A0A1D7QS32"/>
<gene>
    <name evidence="2" type="ORF">BBEV_0404</name>
</gene>
<reference evidence="2 3" key="1">
    <citation type="submission" date="2015-08" db="EMBL/GenBank/DDBJ databases">
        <title>The complete genome sequence of Bacillus beveridgei MLTeJB.</title>
        <authorList>
            <person name="Hanson T.E."/>
            <person name="Mesa C."/>
            <person name="Basesman S.M."/>
            <person name="Oremland R.S."/>
        </authorList>
    </citation>
    <scope>NUCLEOTIDE SEQUENCE [LARGE SCALE GENOMIC DNA]</scope>
    <source>
        <strain evidence="2 3">MLTeJB</strain>
    </source>
</reference>
<dbReference type="EMBL" id="CP012502">
    <property type="protein sequence ID" value="AOM81798.1"/>
    <property type="molecule type" value="Genomic_DNA"/>
</dbReference>
<evidence type="ECO:0008006" key="4">
    <source>
        <dbReference type="Google" id="ProtNLM"/>
    </source>
</evidence>
<evidence type="ECO:0000313" key="2">
    <source>
        <dbReference type="EMBL" id="AOM81798.1"/>
    </source>
</evidence>
<accession>A0A1D7QS32</accession>
<evidence type="ECO:0000256" key="1">
    <source>
        <dbReference type="SAM" id="Coils"/>
    </source>
</evidence>
<evidence type="ECO:0000313" key="3">
    <source>
        <dbReference type="Proteomes" id="UP000094463"/>
    </source>
</evidence>